<dbReference type="Proteomes" id="UP000005408">
    <property type="component" value="Unassembled WGS sequence"/>
</dbReference>
<dbReference type="InterPro" id="IPR043034">
    <property type="entry name" value="DNA_pol_alpha_B_N_sf"/>
</dbReference>
<name>A0A8W8I129_MAGGI</name>
<dbReference type="EnsemblMetazoa" id="G12007.3">
    <property type="protein sequence ID" value="G12007.3:cds"/>
    <property type="gene ID" value="G12007"/>
</dbReference>
<organism evidence="2 3">
    <name type="scientific">Magallana gigas</name>
    <name type="common">Pacific oyster</name>
    <name type="synonym">Crassostrea gigas</name>
    <dbReference type="NCBI Taxonomy" id="29159"/>
    <lineage>
        <taxon>Eukaryota</taxon>
        <taxon>Metazoa</taxon>
        <taxon>Spiralia</taxon>
        <taxon>Lophotrochozoa</taxon>
        <taxon>Mollusca</taxon>
        <taxon>Bivalvia</taxon>
        <taxon>Autobranchia</taxon>
        <taxon>Pteriomorphia</taxon>
        <taxon>Ostreida</taxon>
        <taxon>Ostreoidea</taxon>
        <taxon>Ostreidae</taxon>
        <taxon>Magallana</taxon>
    </lineage>
</organism>
<proteinExistence type="predicted"/>
<dbReference type="InterPro" id="IPR013627">
    <property type="entry name" value="Pol_alpha_B_N"/>
</dbReference>
<dbReference type="Gene3D" id="1.10.8.530">
    <property type="entry name" value="DNA polymerase alpha-primase, subunit B, N-terminal domain"/>
    <property type="match status" value="1"/>
</dbReference>
<feature type="domain" description="DNA polymerase alpha subunit B N-terminal" evidence="1">
    <location>
        <begin position="7"/>
        <end position="73"/>
    </location>
</feature>
<evidence type="ECO:0000259" key="1">
    <source>
        <dbReference type="Pfam" id="PF08418"/>
    </source>
</evidence>
<sequence>MGVVQDEELQEEFDVFGINLNEQLIDKLKELCITYNLDADRVADEWLAFSKARKDIPISLENLDLFDREKLAKKTQRTPQTPLNKRTQQKVYNINNVSEGLNL</sequence>
<dbReference type="Pfam" id="PF08418">
    <property type="entry name" value="Pol_alpha_B_N"/>
    <property type="match status" value="1"/>
</dbReference>
<evidence type="ECO:0000313" key="2">
    <source>
        <dbReference type="EnsemblMetazoa" id="G12007.3:cds"/>
    </source>
</evidence>
<dbReference type="AlphaFoldDB" id="A0A8W8I129"/>
<protein>
    <recommendedName>
        <fullName evidence="1">DNA polymerase alpha subunit B N-terminal domain-containing protein</fullName>
    </recommendedName>
</protein>
<accession>A0A8W8I129</accession>
<evidence type="ECO:0000313" key="3">
    <source>
        <dbReference type="Proteomes" id="UP000005408"/>
    </source>
</evidence>
<reference evidence="2" key="1">
    <citation type="submission" date="2022-08" db="UniProtKB">
        <authorList>
            <consortium name="EnsemblMetazoa"/>
        </authorList>
    </citation>
    <scope>IDENTIFICATION</scope>
    <source>
        <strain evidence="2">05x7-T-G4-1.051#20</strain>
    </source>
</reference>
<keyword evidence="3" id="KW-1185">Reference proteome</keyword>